<comment type="subcellular location">
    <subcellularLocation>
        <location evidence="1 7">Nucleus</location>
    </subcellularLocation>
</comment>
<dbReference type="GO" id="GO:0005667">
    <property type="term" value="C:transcription regulator complex"/>
    <property type="evidence" value="ECO:0007669"/>
    <property type="project" value="InterPro"/>
</dbReference>
<comment type="similarity">
    <text evidence="2 7">Belongs to the E2F/DP family.</text>
</comment>
<dbReference type="OrthoDB" id="552115at2759"/>
<dbReference type="Gene3D" id="1.10.10.10">
    <property type="entry name" value="Winged helix-like DNA-binding domain superfamily/Winged helix DNA-binding domain"/>
    <property type="match status" value="1"/>
</dbReference>
<dbReference type="InterPro" id="IPR037241">
    <property type="entry name" value="E2F-DP_heterodim"/>
</dbReference>
<organism evidence="10 11">
    <name type="scientific">Rhizopus stolonifer</name>
    <name type="common">Rhizopus nigricans</name>
    <dbReference type="NCBI Taxonomy" id="4846"/>
    <lineage>
        <taxon>Eukaryota</taxon>
        <taxon>Fungi</taxon>
        <taxon>Fungi incertae sedis</taxon>
        <taxon>Mucoromycota</taxon>
        <taxon>Mucoromycotina</taxon>
        <taxon>Mucoromycetes</taxon>
        <taxon>Mucorales</taxon>
        <taxon>Mucorineae</taxon>
        <taxon>Rhizopodaceae</taxon>
        <taxon>Rhizopus</taxon>
    </lineage>
</organism>
<dbReference type="SUPFAM" id="SSF144074">
    <property type="entry name" value="E2F-DP heterodimerization region"/>
    <property type="match status" value="1"/>
</dbReference>
<dbReference type="InterPro" id="IPR014889">
    <property type="entry name" value="Transc_factor_DP_C"/>
</dbReference>
<evidence type="ECO:0000256" key="5">
    <source>
        <dbReference type="ARBA" id="ARBA00023163"/>
    </source>
</evidence>
<feature type="domain" description="E2F/DP family winged-helix DNA-binding" evidence="9">
    <location>
        <begin position="167"/>
        <end position="247"/>
    </location>
</feature>
<sequence>MTCSAFVPYSMMSALPSPPLSNQQKPTMMMDRAHSSDKRSTNRDVAELRPFLNNNNKSEPCLLPPIQAVMMNTPYPSPSPPSIADHYFSPSSFSSLDDEQQNVRRKGSIASLLNSDPELKQLDSSRYDFFDTLPPLKRGRPKQDEVMEHPQKKPCLEDNSSLSFSARSTKGLRHFSRQVCDKVAEKGITSYNEVADELAFDIQNSTGRIHKSSYDQKNIRRRVYDALNVLMAMNIIQKDKKVIKWLGIPECYQQTNNEKALLEQIEQEKLRQNELIESLQRLRESINGKLQKHLNIRSLILRNQDNHTLFAQQSSRIALPFFMIACKQDDTINIDMSIDSRSAMISFHQASSELNSNIVYEDADILNHLRLNSTLCS</sequence>
<dbReference type="SMART" id="SM01372">
    <property type="entry name" value="E2F_TDP"/>
    <property type="match status" value="1"/>
</dbReference>
<evidence type="ECO:0000256" key="4">
    <source>
        <dbReference type="ARBA" id="ARBA00023125"/>
    </source>
</evidence>
<dbReference type="GO" id="GO:0000981">
    <property type="term" value="F:DNA-binding transcription factor activity, RNA polymerase II-specific"/>
    <property type="evidence" value="ECO:0007669"/>
    <property type="project" value="TreeGrafter"/>
</dbReference>
<evidence type="ECO:0000259" key="9">
    <source>
        <dbReference type="SMART" id="SM01372"/>
    </source>
</evidence>
<dbReference type="GO" id="GO:0005634">
    <property type="term" value="C:nucleus"/>
    <property type="evidence" value="ECO:0007669"/>
    <property type="project" value="UniProtKB-SubCell"/>
</dbReference>
<feature type="region of interest" description="Disordered" evidence="8">
    <location>
        <begin position="14"/>
        <end position="43"/>
    </location>
</feature>
<dbReference type="PANTHER" id="PTHR12548">
    <property type="entry name" value="TRANSCRIPTION FACTOR DP"/>
    <property type="match status" value="1"/>
</dbReference>
<dbReference type="InterPro" id="IPR015648">
    <property type="entry name" value="Transcrpt_fac_DP"/>
</dbReference>
<dbReference type="GO" id="GO:0000977">
    <property type="term" value="F:RNA polymerase II transcription regulatory region sequence-specific DNA binding"/>
    <property type="evidence" value="ECO:0007669"/>
    <property type="project" value="TreeGrafter"/>
</dbReference>
<feature type="compositionally biased region" description="Basic and acidic residues" evidence="8">
    <location>
        <begin position="141"/>
        <end position="156"/>
    </location>
</feature>
<evidence type="ECO:0000256" key="2">
    <source>
        <dbReference type="ARBA" id="ARBA00010940"/>
    </source>
</evidence>
<protein>
    <recommendedName>
        <fullName evidence="9">E2F/DP family winged-helix DNA-binding domain-containing protein</fullName>
    </recommendedName>
</protein>
<gene>
    <name evidence="10" type="ORF">CU098_012806</name>
</gene>
<accession>A0A367KS03</accession>
<dbReference type="PANTHER" id="PTHR12548:SF9">
    <property type="entry name" value="TRANSCRIPTION FACTOR DP"/>
    <property type="match status" value="1"/>
</dbReference>
<dbReference type="InterPro" id="IPR003316">
    <property type="entry name" value="E2F_WHTH_DNA-bd_dom"/>
</dbReference>
<feature type="compositionally biased region" description="Basic and acidic residues" evidence="8">
    <location>
        <begin position="31"/>
        <end position="43"/>
    </location>
</feature>
<dbReference type="AlphaFoldDB" id="A0A367KS03"/>
<feature type="region of interest" description="Disordered" evidence="8">
    <location>
        <begin position="133"/>
        <end position="159"/>
    </location>
</feature>
<evidence type="ECO:0000256" key="7">
    <source>
        <dbReference type="RuleBase" id="RU003796"/>
    </source>
</evidence>
<dbReference type="InterPro" id="IPR036390">
    <property type="entry name" value="WH_DNA-bd_sf"/>
</dbReference>
<keyword evidence="4 7" id="KW-0238">DNA-binding</keyword>
<keyword evidence="11" id="KW-1185">Reference proteome</keyword>
<evidence type="ECO:0000256" key="8">
    <source>
        <dbReference type="SAM" id="MobiDB-lite"/>
    </source>
</evidence>
<dbReference type="EMBL" id="PJQM01000515">
    <property type="protein sequence ID" value="RCI04988.1"/>
    <property type="molecule type" value="Genomic_DNA"/>
</dbReference>
<dbReference type="Gene3D" id="1.20.140.80">
    <property type="entry name" value="Transcription factor DP"/>
    <property type="match status" value="1"/>
</dbReference>
<keyword evidence="3 7" id="KW-0805">Transcription regulation</keyword>
<evidence type="ECO:0000256" key="1">
    <source>
        <dbReference type="ARBA" id="ARBA00004123"/>
    </source>
</evidence>
<name>A0A367KS03_RHIST</name>
<keyword evidence="5 7" id="KW-0804">Transcription</keyword>
<evidence type="ECO:0000256" key="3">
    <source>
        <dbReference type="ARBA" id="ARBA00023015"/>
    </source>
</evidence>
<dbReference type="Pfam" id="PF08781">
    <property type="entry name" value="DP"/>
    <property type="match status" value="1"/>
</dbReference>
<comment type="caution">
    <text evidence="10">The sequence shown here is derived from an EMBL/GenBank/DDBJ whole genome shotgun (WGS) entry which is preliminary data.</text>
</comment>
<dbReference type="GO" id="GO:0051726">
    <property type="term" value="P:regulation of cell cycle"/>
    <property type="evidence" value="ECO:0007669"/>
    <property type="project" value="InterPro"/>
</dbReference>
<evidence type="ECO:0000313" key="10">
    <source>
        <dbReference type="EMBL" id="RCI04988.1"/>
    </source>
</evidence>
<dbReference type="SUPFAM" id="SSF46785">
    <property type="entry name" value="Winged helix' DNA-binding domain"/>
    <property type="match status" value="1"/>
</dbReference>
<dbReference type="STRING" id="4846.A0A367KS03"/>
<proteinExistence type="inferred from homology"/>
<evidence type="ECO:0000313" key="11">
    <source>
        <dbReference type="Proteomes" id="UP000253551"/>
    </source>
</evidence>
<dbReference type="InterPro" id="IPR036388">
    <property type="entry name" value="WH-like_DNA-bd_sf"/>
</dbReference>
<keyword evidence="6 7" id="KW-0539">Nucleus</keyword>
<evidence type="ECO:0000256" key="6">
    <source>
        <dbReference type="ARBA" id="ARBA00023242"/>
    </source>
</evidence>
<dbReference type="InterPro" id="IPR038168">
    <property type="entry name" value="TF_DP_C_sf"/>
</dbReference>
<reference evidence="10 11" key="1">
    <citation type="journal article" date="2018" name="G3 (Bethesda)">
        <title>Phylogenetic and Phylogenomic Definition of Rhizopus Species.</title>
        <authorList>
            <person name="Gryganskyi A.P."/>
            <person name="Golan J."/>
            <person name="Dolatabadi S."/>
            <person name="Mondo S."/>
            <person name="Robb S."/>
            <person name="Idnurm A."/>
            <person name="Muszewska A."/>
            <person name="Steczkiewicz K."/>
            <person name="Masonjones S."/>
            <person name="Liao H.L."/>
            <person name="Gajdeczka M.T."/>
            <person name="Anike F."/>
            <person name="Vuek A."/>
            <person name="Anishchenko I.M."/>
            <person name="Voigt K."/>
            <person name="de Hoog G.S."/>
            <person name="Smith M.E."/>
            <person name="Heitman J."/>
            <person name="Vilgalys R."/>
            <person name="Stajich J.E."/>
        </authorList>
    </citation>
    <scope>NUCLEOTIDE SEQUENCE [LARGE SCALE GENOMIC DNA]</scope>
    <source>
        <strain evidence="10 11">LSU 92-RS-03</strain>
    </source>
</reference>
<dbReference type="FunFam" id="1.10.10.10:FF:000047">
    <property type="entry name" value="Transcription factor"/>
    <property type="match status" value="1"/>
</dbReference>
<dbReference type="Pfam" id="PF02319">
    <property type="entry name" value="WHD_E2F_TDP"/>
    <property type="match status" value="1"/>
</dbReference>
<dbReference type="Proteomes" id="UP000253551">
    <property type="component" value="Unassembled WGS sequence"/>
</dbReference>